<accession>A0A423T8P2</accession>
<dbReference type="InterPro" id="IPR046338">
    <property type="entry name" value="GAIN_dom_sf"/>
</dbReference>
<dbReference type="InterPro" id="IPR051223">
    <property type="entry name" value="Polycystin"/>
</dbReference>
<evidence type="ECO:0000256" key="4">
    <source>
        <dbReference type="ARBA" id="ARBA00023136"/>
    </source>
</evidence>
<evidence type="ECO:0000313" key="8">
    <source>
        <dbReference type="EMBL" id="ROT72833.1"/>
    </source>
</evidence>
<sequence>SFNFTWWCRRVDVDPVHQVEADGRIVRYNTHPIPAPGAAQDTGSGGCFGQGPGTLDFTGGTLDLDTSSFIQADAIYEILIMVEKDTRCADEKMCRPSFSGLLVNPSSRVALTTVCTEGCHEEMVYSWTITSTAGAPVVEERTCPDPASTQSPPAGNNTNLISPPFSKEIIRSYRLHKTPLMIPRKYFFSFLLVIPTGKASKDIAIGNELFAVNPTLEEYKITLQVHTPTGSAGVYVMTLVMNKPPTGGDCTVTPPVGRVMVDTFLVECHGWEDPEEAGVDLYSFFMYEPTDGAPLKRTIVATAQPKAELILPLGDFTIMCEIWDKFGTYAEVVVDTIQVEMPTQEDVEEFNAAEKIEYLSAIGDQFKVGMMLTAQSSVREHATWLSLDMDALGNLTKEETDLRLRDITKMNKGALQTAMETMSFSTLSQLNVGAGVLRAATEGITKSAAASKTVDMEARITALEFLEKLSASVEDIELTSPQDMVPFLSSSLCAMGSIMSWVSGVTNELSLSSFSSPLLLLLSPPPLPLLLLSLLLLLSSSHSFSLHPSPSLPSLSLPLLLLLSSPSFSTLYPLSVTSLPFPPSFFPSPTTLSLLPSHLHIHLPSLYFPLAALSRPFTSFRSLSSFPYLPLLSFSPSLSPSPHHLPLPLIPLHLSTPLHSFLPSPSSSLPPFHSHIINPSPNSLPLIHGVTEILSGKNVNNVPPTDVDAARDWDYEVDIGSDMNMEIPLSREVMLQQNVLDTTKLRAKDQVSRMMNLVKNIGRSVEAKSVEGEVVLAQAPNGASMMVAKVTEEMLSTGMKVAVTKGGGDIQLPTSFCPSRSLGKGACNQTITLSAVEWPGVTYSYAQSSDQLSKSTKVVSLDVFLDGQAISVNDTEGIIVSIPRSPEDLPDPIHLDRDEVLARMVHVPIVYTQFNISRPGSAIMANGTSADRSVLLLDHERVPTPAGYEMLIPLSSIPTNENDIKDLFLNSSDIQNRTGRFFLGLASVLGNVAMETALKNITKDHLDWEPDVSYSLRVFTSGCYYFDEALDEWSNRGLEVVSTSYVMTQCRASHLTSFASGFFPSPNLINFEYIFANAGFTDNMSIYMTLIFTLVGFLVLLVWARFKDREDLKELGVTPLPDNKVDDRYLYEIVVFTGSDKEATCRSNVQMVLSGECGETEVRKLADSERPVFCRNGIDSFVMAVPRPLGKPQYLRVWHDNSGKGCYSSRSYSTPLTFYKTVEICFKLLQMDAPTCYAKEKQ</sequence>
<dbReference type="Proteomes" id="UP000283509">
    <property type="component" value="Unassembled WGS sequence"/>
</dbReference>
<reference evidence="8 9" key="1">
    <citation type="submission" date="2018-04" db="EMBL/GenBank/DDBJ databases">
        <authorList>
            <person name="Zhang X."/>
            <person name="Yuan J."/>
            <person name="Li F."/>
            <person name="Xiang J."/>
        </authorList>
    </citation>
    <scope>NUCLEOTIDE SEQUENCE [LARGE SCALE GENOMIC DNA]</scope>
    <source>
        <tissue evidence="8">Muscle</tissue>
    </source>
</reference>
<evidence type="ECO:0000259" key="7">
    <source>
        <dbReference type="PROSITE" id="PS50095"/>
    </source>
</evidence>
<proteinExistence type="predicted"/>
<dbReference type="GO" id="GO:0005262">
    <property type="term" value="F:calcium channel activity"/>
    <property type="evidence" value="ECO:0007669"/>
    <property type="project" value="TreeGrafter"/>
</dbReference>
<feature type="transmembrane region" description="Helical" evidence="6">
    <location>
        <begin position="1084"/>
        <end position="1104"/>
    </location>
</feature>
<dbReference type="InterPro" id="IPR036392">
    <property type="entry name" value="PLAT/LH2_dom_sf"/>
</dbReference>
<dbReference type="OrthoDB" id="444119at2759"/>
<name>A0A423T8P2_PENVA</name>
<dbReference type="AlphaFoldDB" id="A0A423T8P2"/>
<gene>
    <name evidence="8" type="ORF">C7M84_008762</name>
</gene>
<keyword evidence="9" id="KW-1185">Reference proteome</keyword>
<dbReference type="PANTHER" id="PTHR10877:SF150">
    <property type="entry name" value="REJ DOMAIN-CONTAINING PROTEIN"/>
    <property type="match status" value="1"/>
</dbReference>
<dbReference type="STRING" id="6689.A0A423T8P2"/>
<feature type="domain" description="PLAT" evidence="7">
    <location>
        <begin position="1129"/>
        <end position="1242"/>
    </location>
</feature>
<dbReference type="SMART" id="SM00303">
    <property type="entry name" value="GPS"/>
    <property type="match status" value="1"/>
</dbReference>
<evidence type="ECO:0000313" key="9">
    <source>
        <dbReference type="Proteomes" id="UP000283509"/>
    </source>
</evidence>
<dbReference type="Gene3D" id="2.60.220.50">
    <property type="match status" value="1"/>
</dbReference>
<comment type="caution">
    <text evidence="8">The sequence shown here is derived from an EMBL/GenBank/DDBJ whole genome shotgun (WGS) entry which is preliminary data.</text>
</comment>
<dbReference type="Gene3D" id="2.60.60.20">
    <property type="entry name" value="PLAT/LH2 domain"/>
    <property type="match status" value="1"/>
</dbReference>
<dbReference type="EMBL" id="QCYY01002105">
    <property type="protein sequence ID" value="ROT72833.1"/>
    <property type="molecule type" value="Genomic_DNA"/>
</dbReference>
<comment type="subcellular location">
    <subcellularLocation>
        <location evidence="1">Membrane</location>
    </subcellularLocation>
</comment>
<dbReference type="Pfam" id="PF01477">
    <property type="entry name" value="PLAT"/>
    <property type="match status" value="1"/>
</dbReference>
<keyword evidence="3 6" id="KW-1133">Transmembrane helix</keyword>
<evidence type="ECO:0000256" key="3">
    <source>
        <dbReference type="ARBA" id="ARBA00022989"/>
    </source>
</evidence>
<dbReference type="PANTHER" id="PTHR10877">
    <property type="entry name" value="POLYCYSTIN FAMILY MEMBER"/>
    <property type="match status" value="1"/>
</dbReference>
<dbReference type="InterPro" id="IPR001024">
    <property type="entry name" value="PLAT/LH2_dom"/>
</dbReference>
<protein>
    <submittedName>
        <fullName evidence="8">Polycystic kidney disease protein 1-like 2</fullName>
    </submittedName>
</protein>
<reference evidence="8 9" key="2">
    <citation type="submission" date="2019-01" db="EMBL/GenBank/DDBJ databases">
        <title>The decoding of complex shrimp genome reveals the adaptation for benthos swimmer, frequently molting mechanism and breeding impact on genome.</title>
        <authorList>
            <person name="Sun Y."/>
            <person name="Gao Y."/>
            <person name="Yu Y."/>
        </authorList>
    </citation>
    <scope>NUCLEOTIDE SEQUENCE [LARGE SCALE GENOMIC DNA]</scope>
    <source>
        <tissue evidence="8">Muscle</tissue>
    </source>
</reference>
<dbReference type="SUPFAM" id="SSF49723">
    <property type="entry name" value="Lipase/lipooxygenase domain (PLAT/LH2 domain)"/>
    <property type="match status" value="1"/>
</dbReference>
<evidence type="ECO:0000256" key="1">
    <source>
        <dbReference type="ARBA" id="ARBA00004370"/>
    </source>
</evidence>
<evidence type="ECO:0000256" key="2">
    <source>
        <dbReference type="ARBA" id="ARBA00022692"/>
    </source>
</evidence>
<dbReference type="InterPro" id="IPR000203">
    <property type="entry name" value="GPS"/>
</dbReference>
<comment type="caution">
    <text evidence="5">Lacks conserved residue(s) required for the propagation of feature annotation.</text>
</comment>
<keyword evidence="2 6" id="KW-0812">Transmembrane</keyword>
<dbReference type="InterPro" id="IPR002859">
    <property type="entry name" value="PKD/REJ-like"/>
</dbReference>
<evidence type="ECO:0000256" key="6">
    <source>
        <dbReference type="SAM" id="Phobius"/>
    </source>
</evidence>
<dbReference type="GO" id="GO:0050982">
    <property type="term" value="P:detection of mechanical stimulus"/>
    <property type="evidence" value="ECO:0007669"/>
    <property type="project" value="TreeGrafter"/>
</dbReference>
<feature type="non-terminal residue" evidence="8">
    <location>
        <position position="1"/>
    </location>
</feature>
<dbReference type="PROSITE" id="PS50095">
    <property type="entry name" value="PLAT"/>
    <property type="match status" value="1"/>
</dbReference>
<dbReference type="GO" id="GO:0016020">
    <property type="term" value="C:membrane"/>
    <property type="evidence" value="ECO:0007669"/>
    <property type="project" value="UniProtKB-SubCell"/>
</dbReference>
<evidence type="ECO:0000256" key="5">
    <source>
        <dbReference type="PROSITE-ProRule" id="PRU00152"/>
    </source>
</evidence>
<organism evidence="8 9">
    <name type="scientific">Penaeus vannamei</name>
    <name type="common">Whiteleg shrimp</name>
    <name type="synonym">Litopenaeus vannamei</name>
    <dbReference type="NCBI Taxonomy" id="6689"/>
    <lineage>
        <taxon>Eukaryota</taxon>
        <taxon>Metazoa</taxon>
        <taxon>Ecdysozoa</taxon>
        <taxon>Arthropoda</taxon>
        <taxon>Crustacea</taxon>
        <taxon>Multicrustacea</taxon>
        <taxon>Malacostraca</taxon>
        <taxon>Eumalacostraca</taxon>
        <taxon>Eucarida</taxon>
        <taxon>Decapoda</taxon>
        <taxon>Dendrobranchiata</taxon>
        <taxon>Penaeoidea</taxon>
        <taxon>Penaeidae</taxon>
        <taxon>Penaeus</taxon>
    </lineage>
</organism>
<keyword evidence="4 6" id="KW-0472">Membrane</keyword>
<dbReference type="Pfam" id="PF02010">
    <property type="entry name" value="REJ"/>
    <property type="match status" value="1"/>
</dbReference>